<proteinExistence type="predicted"/>
<dbReference type="SUPFAM" id="SSF51735">
    <property type="entry name" value="NAD(P)-binding Rossmann-fold domains"/>
    <property type="match status" value="1"/>
</dbReference>
<dbReference type="InterPro" id="IPR036291">
    <property type="entry name" value="NAD(P)-bd_dom_sf"/>
</dbReference>
<gene>
    <name evidence="1" type="ORF">IM811_004370</name>
</gene>
<reference evidence="1" key="1">
    <citation type="submission" date="2020-10" db="EMBL/GenBank/DDBJ databases">
        <title>High-Quality Genome Resource of Clonostachys rosea strain S41 by Oxford Nanopore Long-Read Sequencing.</title>
        <authorList>
            <person name="Wang H."/>
        </authorList>
    </citation>
    <scope>NUCLEOTIDE SEQUENCE</scope>
    <source>
        <strain evidence="1">S41</strain>
    </source>
</reference>
<name>A0A8H7N2J3_BIOOC</name>
<dbReference type="AlphaFoldDB" id="A0A8H7N2J3"/>
<protein>
    <submittedName>
        <fullName evidence="1">Uncharacterized protein</fullName>
    </submittedName>
</protein>
<sequence>MSPNFTDLLHILNYSLPKLEEGTSAEWRLPGRRQRVPPHAIFASLLLGASGATSEQRRRCKYNNTEWRSKSAGLKLHYSAIVKSPVAVEIRNYDHRSLSRVVRHPHCSNAKLHNQLFYRLVEAIARKPRRICHLLPFAGDGPIALYDTADTGKLIKAAIMHWDGVVGKHLLGTSGDVTGDQMIATFQKVFPIAGEGASWQKVAPETWAGYIEGPGKMREVMVDNRRLIAEYGYFIGESYNLTRRVLEDDLTTWEQHLRKSSALRHLQQSD</sequence>
<organism evidence="1 2">
    <name type="scientific">Bionectria ochroleuca</name>
    <name type="common">Gliocladium roseum</name>
    <dbReference type="NCBI Taxonomy" id="29856"/>
    <lineage>
        <taxon>Eukaryota</taxon>
        <taxon>Fungi</taxon>
        <taxon>Dikarya</taxon>
        <taxon>Ascomycota</taxon>
        <taxon>Pezizomycotina</taxon>
        <taxon>Sordariomycetes</taxon>
        <taxon>Hypocreomycetidae</taxon>
        <taxon>Hypocreales</taxon>
        <taxon>Bionectriaceae</taxon>
        <taxon>Clonostachys</taxon>
    </lineage>
</organism>
<evidence type="ECO:0000313" key="2">
    <source>
        <dbReference type="Proteomes" id="UP000616885"/>
    </source>
</evidence>
<accession>A0A8H7N2J3</accession>
<dbReference type="Proteomes" id="UP000616885">
    <property type="component" value="Unassembled WGS sequence"/>
</dbReference>
<comment type="caution">
    <text evidence="1">The sequence shown here is derived from an EMBL/GenBank/DDBJ whole genome shotgun (WGS) entry which is preliminary data.</text>
</comment>
<dbReference type="EMBL" id="JADCTT010000012">
    <property type="protein sequence ID" value="KAF9746069.1"/>
    <property type="molecule type" value="Genomic_DNA"/>
</dbReference>
<evidence type="ECO:0000313" key="1">
    <source>
        <dbReference type="EMBL" id="KAF9746069.1"/>
    </source>
</evidence>
<dbReference type="Gene3D" id="3.40.50.720">
    <property type="entry name" value="NAD(P)-binding Rossmann-like Domain"/>
    <property type="match status" value="1"/>
</dbReference>